<organism evidence="3 4">
    <name type="scientific">Jeongeupia naejangsanensis</name>
    <dbReference type="NCBI Taxonomy" id="613195"/>
    <lineage>
        <taxon>Bacteria</taxon>
        <taxon>Pseudomonadati</taxon>
        <taxon>Pseudomonadota</taxon>
        <taxon>Betaproteobacteria</taxon>
        <taxon>Neisseriales</taxon>
        <taxon>Chitinibacteraceae</taxon>
        <taxon>Jeongeupia</taxon>
    </lineage>
</organism>
<dbReference type="NCBIfam" id="NF038322">
    <property type="entry name" value="ImpA_fam_HExGH"/>
    <property type="match status" value="1"/>
</dbReference>
<evidence type="ECO:0000259" key="2">
    <source>
        <dbReference type="PROSITE" id="PS51723"/>
    </source>
</evidence>
<feature type="compositionally biased region" description="Pro residues" evidence="1">
    <location>
        <begin position="50"/>
        <end position="59"/>
    </location>
</feature>
<dbReference type="Pfam" id="PF18650">
    <property type="entry name" value="IMPa_N_2"/>
    <property type="match status" value="1"/>
</dbReference>
<dbReference type="RefSeq" id="WP_203539101.1">
    <property type="nucleotide sequence ID" value="NZ_JAESND010000007.1"/>
</dbReference>
<feature type="compositionally biased region" description="Gly residues" evidence="1">
    <location>
        <begin position="26"/>
        <end position="48"/>
    </location>
</feature>
<feature type="region of interest" description="Disordered" evidence="1">
    <location>
        <begin position="26"/>
        <end position="59"/>
    </location>
</feature>
<sequence>MGWSKVWGVLLVAALTACGGGGGGGDGGDSAGGGGGNTATGGEGGTGGPLPTPVPTPPPAVVSAIDAAVASGDPAALNDPLPIIVQAYNRALSLSNAQALLTRSLQRGVSSEYTPGTSSQFILPVNPELAQPLIVGDGGQMLASISNAEGSRGAGYGTNVLDQFRAGTLTHAPAFGRVLSWLVTGNAETALPASIDVSLAGLSAGNAIGSLNKAGVTARDAGCDALADSACAARVSLVIVGSGVAADTTLTARTRALLKSGKPVLYLHTNGWGDSQSGRQMLNAMSLDLGGYGGNYWSGDKVAAGRSDAANARASDQFGGILPMLSRLATNTLRSDYDWRKCSDSSCGDAPGFNDDVITPTGLIRAQINTYNSSARALFATPDTTLLRLLTLWADVTRKQIVYPLDKQKNPVAFQQAMIADAWVSYVRTAGGRQDDLGTFMSANGANLPVSTSDETVSVTLGDTGGFTAIGRMAMPGQPLQVTVLDAGAATTALRINTQRGSSTKIGSAYTRPRMLASPAMPLATGTTVPVVTPYGGLLQLQYSGATPGQVVRLKLRGVARQPFLDITAGSDRTAFVSALTSSRSDWAEIKMPGMEAHARTDKLRDVINGSDYGGDMNRYLDEMVNLFFDDAYGFAGFARSGKTLPTAVASFCSSKGWDCTDTTMHRQPGTQHINVDVYAQCGAGCSGNPYDQTWGLLPRGWGESHELGHNLQLGTLSIYGSASSGEVSNNIFPLHKMWRMYREMAVDLNPTRVQYRDAFNLIATARAQSGPVDAAYQAIWGDTSYAAQNGTRMAFYVQWAHYWQERTNNAAQAWDIYTLLYLHARLLGNADWAANKDRLGYSQYATRPNVDGNDNMLIALSWITQRDQRPTFDLWGIKYSTAAASQVASYGFAQEPAFFYANTSSNNYGTARKVNMTASSPVWPF</sequence>
<dbReference type="PROSITE" id="PS51257">
    <property type="entry name" value="PROKAR_LIPOPROTEIN"/>
    <property type="match status" value="1"/>
</dbReference>
<evidence type="ECO:0000256" key="1">
    <source>
        <dbReference type="SAM" id="MobiDB-lite"/>
    </source>
</evidence>
<dbReference type="Gene3D" id="1.10.390.30">
    <property type="entry name" value="Peptidase M60, enhancin-like domain 3"/>
    <property type="match status" value="1"/>
</dbReference>
<accession>A0ABS2BMS4</accession>
<gene>
    <name evidence="3" type="ORF">JMJ54_13595</name>
</gene>
<dbReference type="PROSITE" id="PS51723">
    <property type="entry name" value="PEPTIDASE_M60"/>
    <property type="match status" value="1"/>
</dbReference>
<evidence type="ECO:0000313" key="4">
    <source>
        <dbReference type="Proteomes" id="UP000809431"/>
    </source>
</evidence>
<name>A0ABS2BMS4_9NEIS</name>
<dbReference type="Pfam" id="PF18642">
    <property type="entry name" value="IMPa_helical"/>
    <property type="match status" value="1"/>
</dbReference>
<dbReference type="SMART" id="SM01276">
    <property type="entry name" value="M60-like"/>
    <property type="match status" value="1"/>
</dbReference>
<proteinExistence type="predicted"/>
<dbReference type="InterPro" id="IPR041549">
    <property type="entry name" value="IMPa_helical"/>
</dbReference>
<dbReference type="InterPro" id="IPR031161">
    <property type="entry name" value="Peptidase_M60_dom"/>
</dbReference>
<dbReference type="EMBL" id="JAESND010000007">
    <property type="protein sequence ID" value="MBM3116863.1"/>
    <property type="molecule type" value="Genomic_DNA"/>
</dbReference>
<evidence type="ECO:0000313" key="3">
    <source>
        <dbReference type="EMBL" id="MBM3116863.1"/>
    </source>
</evidence>
<dbReference type="InterPro" id="IPR042279">
    <property type="entry name" value="Pep_M60_3"/>
</dbReference>
<dbReference type="Pfam" id="PF13402">
    <property type="entry name" value="Peptidase_M60"/>
    <property type="match status" value="1"/>
</dbReference>
<feature type="domain" description="Peptidase M60" evidence="2">
    <location>
        <begin position="465"/>
        <end position="805"/>
    </location>
</feature>
<dbReference type="InterPro" id="IPR040711">
    <property type="entry name" value="IMPa_N_2"/>
</dbReference>
<dbReference type="Proteomes" id="UP000809431">
    <property type="component" value="Unassembled WGS sequence"/>
</dbReference>
<protein>
    <recommendedName>
        <fullName evidence="2">Peptidase M60 domain-containing protein</fullName>
    </recommendedName>
</protein>
<reference evidence="3 4" key="1">
    <citation type="submission" date="2021-01" db="EMBL/GenBank/DDBJ databases">
        <title>Draft Genome Sequence and Polyhydroxyalkanoate Biosynthetic Potential of Jeongeupia naejangsanensis Type Strain DSM 24253.</title>
        <authorList>
            <person name="Turrini P."/>
            <person name="Artuso I."/>
            <person name="Lugli G.A."/>
            <person name="Frangipani E."/>
            <person name="Ventura M."/>
            <person name="Visca P."/>
        </authorList>
    </citation>
    <scope>NUCLEOTIDE SEQUENCE [LARGE SCALE GENOMIC DNA]</scope>
    <source>
        <strain evidence="3 4">DSM 24253</strain>
    </source>
</reference>
<keyword evidence="4" id="KW-1185">Reference proteome</keyword>
<comment type="caution">
    <text evidence="3">The sequence shown here is derived from an EMBL/GenBank/DDBJ whole genome shotgun (WGS) entry which is preliminary data.</text>
</comment>